<sequence>MAEHPLNLPERLLANELAELVAKKMDIELDRVDGEIYNIGQSNYECGCLALNLVGVYRQAQHYTRHQIVVPVERVAQHMSGADVVSRKAFDTLLSAFIENYITYGGGLSGYRSVVTVPSSLLKALKLLVKCGYSEQVEGGFRWTEKIAPTMQRWYIWDKNGICKEEQVDRREIATAAQLEKTIPSSVRRKLVTAMRSGDPRAPYRVLQKHLDGTEWRQLSLFRKQPVQKKSEEVNFRTINRFLRLFREKP</sequence>
<comment type="caution">
    <text evidence="1">The sequence shown here is derived from an EMBL/GenBank/DDBJ whole genome shotgun (WGS) entry which is preliminary data.</text>
</comment>
<dbReference type="Proteomes" id="UP000478892">
    <property type="component" value="Unassembled WGS sequence"/>
</dbReference>
<gene>
    <name evidence="1" type="ORF">GO984_14975</name>
</gene>
<dbReference type="RefSeq" id="WP_157023432.1">
    <property type="nucleotide sequence ID" value="NZ_WQLV01000009.1"/>
</dbReference>
<organism evidence="1 2">
    <name type="scientific">Parasedimentitalea huanghaiensis</name>
    <dbReference type="NCBI Taxonomy" id="2682100"/>
    <lineage>
        <taxon>Bacteria</taxon>
        <taxon>Pseudomonadati</taxon>
        <taxon>Pseudomonadota</taxon>
        <taxon>Alphaproteobacteria</taxon>
        <taxon>Rhodobacterales</taxon>
        <taxon>Paracoccaceae</taxon>
        <taxon>Parasedimentitalea</taxon>
    </lineage>
</organism>
<name>A0A6L6WKK0_9RHOB</name>
<dbReference type="AlphaFoldDB" id="A0A6L6WKK0"/>
<accession>A0A6L6WKK0</accession>
<keyword evidence="2" id="KW-1185">Reference proteome</keyword>
<reference evidence="1 2" key="1">
    <citation type="submission" date="2019-12" db="EMBL/GenBank/DDBJ databases">
        <authorList>
            <person name="Zhang Y.-J."/>
        </authorList>
    </citation>
    <scope>NUCLEOTIDE SEQUENCE [LARGE SCALE GENOMIC DNA]</scope>
    <source>
        <strain evidence="1 2">CY05</strain>
    </source>
</reference>
<protein>
    <submittedName>
        <fullName evidence="1">Uncharacterized protein</fullName>
    </submittedName>
</protein>
<proteinExistence type="predicted"/>
<evidence type="ECO:0000313" key="2">
    <source>
        <dbReference type="Proteomes" id="UP000478892"/>
    </source>
</evidence>
<evidence type="ECO:0000313" key="1">
    <source>
        <dbReference type="EMBL" id="MVO17115.1"/>
    </source>
</evidence>
<dbReference type="EMBL" id="WQLV01000009">
    <property type="protein sequence ID" value="MVO17115.1"/>
    <property type="molecule type" value="Genomic_DNA"/>
</dbReference>